<dbReference type="PANTHER" id="PTHR47791:SF3">
    <property type="entry name" value="MEIOTICALLY UP-REGULATED GENE 191 PROTEIN"/>
    <property type="match status" value="1"/>
</dbReference>
<evidence type="ECO:0000313" key="2">
    <source>
        <dbReference type="Proteomes" id="UP001597192"/>
    </source>
</evidence>
<sequence>MNFEEEAALAQRSLEHYFRSADPLQGYNNVYPLMHWHQNDVFNYWWVAHLVDSQLDAFSRSGDALDLRRAEATYAANKARNHGTLLHVYYDDELWNALAAVRLYQATGTASYLADAQQVCADVFRTAWNEAQGGGFAWTRMQLDYKNTPANAPAMILALRLYQLDPQPAYLEKSLADLAWLRETLVDADSQFVADGVNRLGDGKIDVQWPFSYNQGVYIGALIEFFHVTGERQYLEDALTCARTTLARLAQDGVLVDVGEGGGDVGLFKGIFYRYAALLVQETGDAGLRDFILASCAVLADHALTDDGWLLARANWRERVMLPLVALSEELSAVMVLEAAASLQTKG</sequence>
<evidence type="ECO:0000313" key="1">
    <source>
        <dbReference type="EMBL" id="MFD1433016.1"/>
    </source>
</evidence>
<keyword evidence="1" id="KW-0378">Hydrolase</keyword>
<name>A0ABW4CTK4_9LACO</name>
<dbReference type="InterPro" id="IPR053169">
    <property type="entry name" value="MUG_Protein"/>
</dbReference>
<dbReference type="RefSeq" id="WP_125697815.1">
    <property type="nucleotide sequence ID" value="NZ_JBHTOG010000052.1"/>
</dbReference>
<gene>
    <name evidence="1" type="ORF">ACFQ47_10090</name>
</gene>
<dbReference type="InterPro" id="IPR005198">
    <property type="entry name" value="Glyco_hydro_76"/>
</dbReference>
<dbReference type="PANTHER" id="PTHR47791">
    <property type="entry name" value="MEIOTICALLY UP-REGULATED GENE 191 PROTEIN"/>
    <property type="match status" value="1"/>
</dbReference>
<organism evidence="1 2">
    <name type="scientific">Lacticaseibacillus yichunensis</name>
    <dbReference type="NCBI Taxonomy" id="2486015"/>
    <lineage>
        <taxon>Bacteria</taxon>
        <taxon>Bacillati</taxon>
        <taxon>Bacillota</taxon>
        <taxon>Bacilli</taxon>
        <taxon>Lactobacillales</taxon>
        <taxon>Lactobacillaceae</taxon>
        <taxon>Lacticaseibacillus</taxon>
    </lineage>
</organism>
<dbReference type="GO" id="GO:0016787">
    <property type="term" value="F:hydrolase activity"/>
    <property type="evidence" value="ECO:0007669"/>
    <property type="project" value="UniProtKB-KW"/>
</dbReference>
<accession>A0ABW4CTK4</accession>
<dbReference type="InterPro" id="IPR014512">
    <property type="entry name" value="O_gly_hydro"/>
</dbReference>
<dbReference type="PIRSF" id="PIRSF021505">
    <property type="entry name" value="O_gly_hdrol"/>
    <property type="match status" value="1"/>
</dbReference>
<dbReference type="Pfam" id="PF03663">
    <property type="entry name" value="Glyco_hydro_76"/>
    <property type="match status" value="1"/>
</dbReference>
<protein>
    <submittedName>
        <fullName evidence="1">Glycoside hydrolase family 76 protein</fullName>
    </submittedName>
</protein>
<dbReference type="Gene3D" id="1.50.10.20">
    <property type="match status" value="1"/>
</dbReference>
<dbReference type="Proteomes" id="UP001597192">
    <property type="component" value="Unassembled WGS sequence"/>
</dbReference>
<dbReference type="EMBL" id="JBHTOG010000052">
    <property type="protein sequence ID" value="MFD1433016.1"/>
    <property type="molecule type" value="Genomic_DNA"/>
</dbReference>
<dbReference type="InterPro" id="IPR008928">
    <property type="entry name" value="6-hairpin_glycosidase_sf"/>
</dbReference>
<proteinExistence type="predicted"/>
<dbReference type="SUPFAM" id="SSF48208">
    <property type="entry name" value="Six-hairpin glycosidases"/>
    <property type="match status" value="1"/>
</dbReference>
<keyword evidence="2" id="KW-1185">Reference proteome</keyword>
<reference evidence="2" key="1">
    <citation type="journal article" date="2019" name="Int. J. Syst. Evol. Microbiol.">
        <title>The Global Catalogue of Microorganisms (GCM) 10K type strain sequencing project: providing services to taxonomists for standard genome sequencing and annotation.</title>
        <authorList>
            <consortium name="The Broad Institute Genomics Platform"/>
            <consortium name="The Broad Institute Genome Sequencing Center for Infectious Disease"/>
            <person name="Wu L."/>
            <person name="Ma J."/>
        </authorList>
    </citation>
    <scope>NUCLEOTIDE SEQUENCE [LARGE SCALE GENOMIC DNA]</scope>
    <source>
        <strain evidence="2">CCM 8947</strain>
    </source>
</reference>
<comment type="caution">
    <text evidence="1">The sequence shown here is derived from an EMBL/GenBank/DDBJ whole genome shotgun (WGS) entry which is preliminary data.</text>
</comment>